<dbReference type="Gene3D" id="3.40.50.1240">
    <property type="entry name" value="Phosphoglycerate mutase-like"/>
    <property type="match status" value="1"/>
</dbReference>
<dbReference type="Proteomes" id="UP001596138">
    <property type="component" value="Unassembled WGS sequence"/>
</dbReference>
<dbReference type="SUPFAM" id="SSF53254">
    <property type="entry name" value="Phosphoglycerate mutase-like"/>
    <property type="match status" value="1"/>
</dbReference>
<dbReference type="RefSeq" id="WP_386763561.1">
    <property type="nucleotide sequence ID" value="NZ_JBHSTI010000002.1"/>
</dbReference>
<dbReference type="InterPro" id="IPR000086">
    <property type="entry name" value="NUDIX_hydrolase_dom"/>
</dbReference>
<protein>
    <submittedName>
        <fullName evidence="3">NUDIX domain-containing protein</fullName>
    </submittedName>
</protein>
<dbReference type="Pfam" id="PF00300">
    <property type="entry name" value="His_Phos_1"/>
    <property type="match status" value="1"/>
</dbReference>
<evidence type="ECO:0000313" key="4">
    <source>
        <dbReference type="Proteomes" id="UP001596138"/>
    </source>
</evidence>
<gene>
    <name evidence="3" type="ORF">ACFQGU_01410</name>
</gene>
<evidence type="ECO:0000256" key="1">
    <source>
        <dbReference type="ARBA" id="ARBA00022801"/>
    </source>
</evidence>
<keyword evidence="1" id="KW-0378">Hydrolase</keyword>
<dbReference type="Pfam" id="PF00293">
    <property type="entry name" value="NUDIX"/>
    <property type="match status" value="1"/>
</dbReference>
<keyword evidence="4" id="KW-1185">Reference proteome</keyword>
<dbReference type="PROSITE" id="PS00893">
    <property type="entry name" value="NUDIX_BOX"/>
    <property type="match status" value="1"/>
</dbReference>
<proteinExistence type="predicted"/>
<dbReference type="PROSITE" id="PS51462">
    <property type="entry name" value="NUDIX"/>
    <property type="match status" value="1"/>
</dbReference>
<evidence type="ECO:0000313" key="3">
    <source>
        <dbReference type="EMBL" id="MFC6236518.1"/>
    </source>
</evidence>
<sequence>MAKAKPNRVEAAGVVLVRHGGDAPEVAVVHRPHRSDWSLPKGKLDDGERHDVAAVRETFEETGVRCALGPSLGSRKYEVAGVPKRVRYWRATVLQEFPLNPASEIDELRWLGRDAAHDLLTYRDDRELVDVALALPDSFPTIVLRHARATKRAVWKASGDPLAAVDSERTLNPYGVEQAVRLAAVLAAYAPVLVVSSSSRRCRDTVAPYAEYLGGQVRLQPELSEEGCREDPAAAASVVTDLLALDVPAVWCTHRPVMGVVLGAVADALGLRLDNGKLPSRLNPRMTPGSGIVVHRDAGGRVVAIDRFET</sequence>
<dbReference type="EMBL" id="JBHSTI010000002">
    <property type="protein sequence ID" value="MFC6236518.1"/>
    <property type="molecule type" value="Genomic_DNA"/>
</dbReference>
<dbReference type="InterPro" id="IPR029033">
    <property type="entry name" value="His_PPase_superfam"/>
</dbReference>
<dbReference type="CDD" id="cd03673">
    <property type="entry name" value="NUDIX_Ap6A_hydrolase"/>
    <property type="match status" value="1"/>
</dbReference>
<name>A0ABW1SVZ4_9ACTN</name>
<feature type="domain" description="Nudix hydrolase" evidence="2">
    <location>
        <begin position="7"/>
        <end position="133"/>
    </location>
</feature>
<organism evidence="3 4">
    <name type="scientific">Longivirga aurantiaca</name>
    <dbReference type="NCBI Taxonomy" id="1837743"/>
    <lineage>
        <taxon>Bacteria</taxon>
        <taxon>Bacillati</taxon>
        <taxon>Actinomycetota</taxon>
        <taxon>Actinomycetes</taxon>
        <taxon>Sporichthyales</taxon>
        <taxon>Sporichthyaceae</taxon>
        <taxon>Longivirga</taxon>
    </lineage>
</organism>
<dbReference type="Gene3D" id="3.90.79.10">
    <property type="entry name" value="Nucleoside Triphosphate Pyrophosphohydrolase"/>
    <property type="match status" value="1"/>
</dbReference>
<dbReference type="InterPro" id="IPR051325">
    <property type="entry name" value="Nudix_hydrolase_domain"/>
</dbReference>
<evidence type="ECO:0000259" key="2">
    <source>
        <dbReference type="PROSITE" id="PS51462"/>
    </source>
</evidence>
<comment type="caution">
    <text evidence="3">The sequence shown here is derived from an EMBL/GenBank/DDBJ whole genome shotgun (WGS) entry which is preliminary data.</text>
</comment>
<accession>A0ABW1SVZ4</accession>
<reference evidence="4" key="1">
    <citation type="journal article" date="2019" name="Int. J. Syst. Evol. Microbiol.">
        <title>The Global Catalogue of Microorganisms (GCM) 10K type strain sequencing project: providing services to taxonomists for standard genome sequencing and annotation.</title>
        <authorList>
            <consortium name="The Broad Institute Genomics Platform"/>
            <consortium name="The Broad Institute Genome Sequencing Center for Infectious Disease"/>
            <person name="Wu L."/>
            <person name="Ma J."/>
        </authorList>
    </citation>
    <scope>NUCLEOTIDE SEQUENCE [LARGE SCALE GENOMIC DNA]</scope>
    <source>
        <strain evidence="4">CGMCC 4.7317</strain>
    </source>
</reference>
<dbReference type="InterPro" id="IPR013078">
    <property type="entry name" value="His_Pase_superF_clade-1"/>
</dbReference>
<dbReference type="SUPFAM" id="SSF55811">
    <property type="entry name" value="Nudix"/>
    <property type="match status" value="1"/>
</dbReference>
<dbReference type="PANTHER" id="PTHR21340:SF0">
    <property type="entry name" value="BIS(5'-NUCLEOSYL)-TETRAPHOSPHATASE [ASYMMETRICAL]"/>
    <property type="match status" value="1"/>
</dbReference>
<dbReference type="InterPro" id="IPR015797">
    <property type="entry name" value="NUDIX_hydrolase-like_dom_sf"/>
</dbReference>
<dbReference type="PANTHER" id="PTHR21340">
    <property type="entry name" value="DIADENOSINE 5,5-P1,P4-TETRAPHOSPHATE PYROPHOSPHOHYDROLASE MUTT"/>
    <property type="match status" value="1"/>
</dbReference>
<dbReference type="InterPro" id="IPR020084">
    <property type="entry name" value="NUDIX_hydrolase_CS"/>
</dbReference>